<comment type="caution">
    <text evidence="1">The sequence shown here is derived from an EMBL/GenBank/DDBJ whole genome shotgun (WGS) entry which is preliminary data.</text>
</comment>
<name>A0A4Y2FMP8_ARAVE</name>
<gene>
    <name evidence="1" type="ORF">AVEN_173149_1</name>
</gene>
<evidence type="ECO:0000313" key="1">
    <source>
        <dbReference type="EMBL" id="GBM41755.1"/>
    </source>
</evidence>
<dbReference type="Proteomes" id="UP000499080">
    <property type="component" value="Unassembled WGS sequence"/>
</dbReference>
<evidence type="ECO:0000313" key="2">
    <source>
        <dbReference type="Proteomes" id="UP000499080"/>
    </source>
</evidence>
<reference evidence="1 2" key="1">
    <citation type="journal article" date="2019" name="Sci. Rep.">
        <title>Orb-weaving spider Araneus ventricosus genome elucidates the spidroin gene catalogue.</title>
        <authorList>
            <person name="Kono N."/>
            <person name="Nakamura H."/>
            <person name="Ohtoshi R."/>
            <person name="Moran D.A.P."/>
            <person name="Shinohara A."/>
            <person name="Yoshida Y."/>
            <person name="Fujiwara M."/>
            <person name="Mori M."/>
            <person name="Tomita M."/>
            <person name="Arakawa K."/>
        </authorList>
    </citation>
    <scope>NUCLEOTIDE SEQUENCE [LARGE SCALE GENOMIC DNA]</scope>
</reference>
<proteinExistence type="predicted"/>
<protein>
    <submittedName>
        <fullName evidence="1">Uncharacterized protein</fullName>
    </submittedName>
</protein>
<dbReference type="EMBL" id="BGPR01000971">
    <property type="protein sequence ID" value="GBM41755.1"/>
    <property type="molecule type" value="Genomic_DNA"/>
</dbReference>
<accession>A0A4Y2FMP8</accession>
<keyword evidence="2" id="KW-1185">Reference proteome</keyword>
<dbReference type="AlphaFoldDB" id="A0A4Y2FMP8"/>
<organism evidence="1 2">
    <name type="scientific">Araneus ventricosus</name>
    <name type="common">Orbweaver spider</name>
    <name type="synonym">Epeira ventricosa</name>
    <dbReference type="NCBI Taxonomy" id="182803"/>
    <lineage>
        <taxon>Eukaryota</taxon>
        <taxon>Metazoa</taxon>
        <taxon>Ecdysozoa</taxon>
        <taxon>Arthropoda</taxon>
        <taxon>Chelicerata</taxon>
        <taxon>Arachnida</taxon>
        <taxon>Araneae</taxon>
        <taxon>Araneomorphae</taxon>
        <taxon>Entelegynae</taxon>
        <taxon>Araneoidea</taxon>
        <taxon>Araneidae</taxon>
        <taxon>Araneus</taxon>
    </lineage>
</organism>
<sequence length="140" mass="16524">MAGRVPMVDCWHSIDRSLKPDVNITDLGISSTHLEYHQPNWLEESLWWITKHNERSYNWMSYNEHRYFPTHLEYLLFKAWLVASFGDCAYYRAFPTSVFNSTFGVCNSKVLAWSYYRLLNSQFLNFMIKVASPSIPLLVT</sequence>